<dbReference type="InterPro" id="IPR026050">
    <property type="entry name" value="C1GALT1/C1GALT1_chp1"/>
</dbReference>
<dbReference type="GO" id="GO:0016263">
    <property type="term" value="F:glycoprotein-N-acetylgalactosamine 3-beta-galactosyltransferase activity"/>
    <property type="evidence" value="ECO:0007669"/>
    <property type="project" value="UniProtKB-EC"/>
</dbReference>
<organism evidence="14 15">
    <name type="scientific">Protomyces lactucae-debilis</name>
    <dbReference type="NCBI Taxonomy" id="2754530"/>
    <lineage>
        <taxon>Eukaryota</taxon>
        <taxon>Fungi</taxon>
        <taxon>Dikarya</taxon>
        <taxon>Ascomycota</taxon>
        <taxon>Taphrinomycotina</taxon>
        <taxon>Taphrinomycetes</taxon>
        <taxon>Taphrinales</taxon>
        <taxon>Protomycetaceae</taxon>
        <taxon>Protomyces</taxon>
    </lineage>
</organism>
<evidence type="ECO:0000256" key="10">
    <source>
        <dbReference type="ARBA" id="ARBA00022989"/>
    </source>
</evidence>
<comment type="caution">
    <text evidence="14">The sequence shown here is derived from an EMBL/GenBank/DDBJ whole genome shotgun (WGS) entry which is preliminary data.</text>
</comment>
<feature type="region of interest" description="Disordered" evidence="12">
    <location>
        <begin position="427"/>
        <end position="446"/>
    </location>
</feature>
<evidence type="ECO:0000256" key="9">
    <source>
        <dbReference type="ARBA" id="ARBA00022968"/>
    </source>
</evidence>
<sequence length="446" mass="50989">MIMLRRRLITLIAAFSVSLVVFLFTSFDTETAYEDWRPDINSISDSVSSGKQAARGASIDASKSEPAAAEEMKKEEARRVAEAQRKEELPKAWWGAAEPGKQSGKYEHIAVIIRTGFQVQKRLEGPLSTYLKDRNDDTLAIFSDRESEVLGRKVHDTIKPFFDKNPETYDGTDMQKIYNSIQAMSSNGSEIIPGEHNQGWQLDIMKQTMSADLGYQMLHKNRKFKWWVIVDDDTYLHLPTISAELAKVNHSEAHYFGSPVLYGGTYYAHGGSGIVLSGKAMSDLFENRTLADRMHANGLDTPFGDHNLAFHLKEIDILLEDRLRQSFRGHPLEEVRFKLELVCAPLFTLHHLQVAAMMATHEIVFRDRLVRFWDVLDAVADFKDMSLWYKEDHSYNLWVNDKLNLESEVGKDSDKVPEISEKMPVVKIDSKHEEKERPKLCEKYSP</sequence>
<evidence type="ECO:0000259" key="13">
    <source>
        <dbReference type="Pfam" id="PF02434"/>
    </source>
</evidence>
<dbReference type="EC" id="2.4.1.122" evidence="4"/>
<keyword evidence="15" id="KW-1185">Reference proteome</keyword>
<evidence type="ECO:0000256" key="7">
    <source>
        <dbReference type="ARBA" id="ARBA00022692"/>
    </source>
</evidence>
<dbReference type="PANTHER" id="PTHR23033:SF47">
    <property type="entry name" value="APPLE DOMAIN-CONTAINING PROTEIN-RELATED"/>
    <property type="match status" value="1"/>
</dbReference>
<protein>
    <recommendedName>
        <fullName evidence="4">N-acetylgalactosaminide beta-1,3-galactosyltransferase</fullName>
        <ecNumber evidence="4">2.4.1.122</ecNumber>
    </recommendedName>
</protein>
<dbReference type="GO" id="GO:0016020">
    <property type="term" value="C:membrane"/>
    <property type="evidence" value="ECO:0007669"/>
    <property type="project" value="UniProtKB-SubCell"/>
</dbReference>
<keyword evidence="5" id="KW-0328">Glycosyltransferase</keyword>
<dbReference type="Gene3D" id="3.90.550.50">
    <property type="match status" value="1"/>
</dbReference>
<dbReference type="PANTHER" id="PTHR23033">
    <property type="entry name" value="BETA1,3-GALACTOSYLTRANSFERASE"/>
    <property type="match status" value="1"/>
</dbReference>
<evidence type="ECO:0000256" key="12">
    <source>
        <dbReference type="SAM" id="MobiDB-lite"/>
    </source>
</evidence>
<feature type="domain" description="Fringe-like glycosyltransferase" evidence="13">
    <location>
        <begin position="219"/>
        <end position="283"/>
    </location>
</feature>
<evidence type="ECO:0000256" key="2">
    <source>
        <dbReference type="ARBA" id="ARBA00004922"/>
    </source>
</evidence>
<comment type="similarity">
    <text evidence="3">Belongs to the glycosyltransferase 31 family. Beta3-Gal-T subfamily.</text>
</comment>
<dbReference type="OrthoDB" id="414175at2759"/>
<accession>A0A1Y2FBU4</accession>
<keyword evidence="7" id="KW-0812">Transmembrane</keyword>
<feature type="region of interest" description="Disordered" evidence="12">
    <location>
        <begin position="54"/>
        <end position="82"/>
    </location>
</feature>
<comment type="subcellular location">
    <subcellularLocation>
        <location evidence="1">Membrane</location>
        <topology evidence="1">Single-pass type II membrane protein</topology>
    </subcellularLocation>
</comment>
<feature type="compositionally biased region" description="Basic and acidic residues" evidence="12">
    <location>
        <begin position="428"/>
        <end position="446"/>
    </location>
</feature>
<dbReference type="RefSeq" id="XP_040724766.1">
    <property type="nucleotide sequence ID" value="XM_040869449.1"/>
</dbReference>
<reference evidence="14 15" key="1">
    <citation type="submission" date="2016-07" db="EMBL/GenBank/DDBJ databases">
        <title>Pervasive Adenine N6-methylation of Active Genes in Fungi.</title>
        <authorList>
            <consortium name="DOE Joint Genome Institute"/>
            <person name="Mondo S.J."/>
            <person name="Dannebaum R.O."/>
            <person name="Kuo R.C."/>
            <person name="Labutti K."/>
            <person name="Haridas S."/>
            <person name="Kuo A."/>
            <person name="Salamov A."/>
            <person name="Ahrendt S.R."/>
            <person name="Lipzen A."/>
            <person name="Sullivan W."/>
            <person name="Andreopoulos W.B."/>
            <person name="Clum A."/>
            <person name="Lindquist E."/>
            <person name="Daum C."/>
            <person name="Ramamoorthy G.K."/>
            <person name="Gryganskyi A."/>
            <person name="Culley D."/>
            <person name="Magnuson J.K."/>
            <person name="James T.Y."/>
            <person name="O'Malley M.A."/>
            <person name="Stajich J.E."/>
            <person name="Spatafora J.W."/>
            <person name="Visel A."/>
            <person name="Grigoriev I.V."/>
        </authorList>
    </citation>
    <scope>NUCLEOTIDE SEQUENCE [LARGE SCALE GENOMIC DNA]</scope>
    <source>
        <strain evidence="14 15">12-1054</strain>
    </source>
</reference>
<evidence type="ECO:0000256" key="3">
    <source>
        <dbReference type="ARBA" id="ARBA00006462"/>
    </source>
</evidence>
<keyword evidence="10" id="KW-1133">Transmembrane helix</keyword>
<evidence type="ECO:0000256" key="4">
    <source>
        <dbReference type="ARBA" id="ARBA00012557"/>
    </source>
</evidence>
<dbReference type="AlphaFoldDB" id="A0A1Y2FBU4"/>
<feature type="compositionally biased region" description="Basic and acidic residues" evidence="12">
    <location>
        <begin position="70"/>
        <end position="82"/>
    </location>
</feature>
<dbReference type="Pfam" id="PF02434">
    <property type="entry name" value="Fringe"/>
    <property type="match status" value="1"/>
</dbReference>
<evidence type="ECO:0000256" key="1">
    <source>
        <dbReference type="ARBA" id="ARBA00004606"/>
    </source>
</evidence>
<evidence type="ECO:0000313" key="15">
    <source>
        <dbReference type="Proteomes" id="UP000193685"/>
    </source>
</evidence>
<evidence type="ECO:0000256" key="5">
    <source>
        <dbReference type="ARBA" id="ARBA00022676"/>
    </source>
</evidence>
<keyword evidence="6" id="KW-0808">Transferase</keyword>
<keyword evidence="9" id="KW-0735">Signal-anchor</keyword>
<evidence type="ECO:0000313" key="14">
    <source>
        <dbReference type="EMBL" id="ORY81390.1"/>
    </source>
</evidence>
<gene>
    <name evidence="14" type="ORF">BCR37DRAFT_380281</name>
</gene>
<proteinExistence type="inferred from homology"/>
<comment type="pathway">
    <text evidence="2">Protein modification; protein glycosylation.</text>
</comment>
<keyword evidence="8" id="KW-0547">Nucleotide-binding</keyword>
<evidence type="ECO:0000256" key="6">
    <source>
        <dbReference type="ARBA" id="ARBA00022679"/>
    </source>
</evidence>
<dbReference type="InterPro" id="IPR003378">
    <property type="entry name" value="Fringe-like_glycosylTrfase"/>
</dbReference>
<dbReference type="GO" id="GO:0000166">
    <property type="term" value="F:nucleotide binding"/>
    <property type="evidence" value="ECO:0007669"/>
    <property type="project" value="UniProtKB-KW"/>
</dbReference>
<keyword evidence="11" id="KW-0472">Membrane</keyword>
<evidence type="ECO:0000256" key="8">
    <source>
        <dbReference type="ARBA" id="ARBA00022741"/>
    </source>
</evidence>
<evidence type="ECO:0000256" key="11">
    <source>
        <dbReference type="ARBA" id="ARBA00023136"/>
    </source>
</evidence>
<dbReference type="EMBL" id="MCFI01000011">
    <property type="protein sequence ID" value="ORY81390.1"/>
    <property type="molecule type" value="Genomic_DNA"/>
</dbReference>
<dbReference type="STRING" id="56484.A0A1Y2FBU4"/>
<name>A0A1Y2FBU4_PROLT</name>
<dbReference type="Proteomes" id="UP000193685">
    <property type="component" value="Unassembled WGS sequence"/>
</dbReference>
<dbReference type="GeneID" id="63786048"/>